<evidence type="ECO:0000256" key="5">
    <source>
        <dbReference type="ARBA" id="ARBA00022741"/>
    </source>
</evidence>
<keyword evidence="5" id="KW-0547">Nucleotide-binding</keyword>
<dbReference type="GO" id="GO:0030145">
    <property type="term" value="F:manganese ion binding"/>
    <property type="evidence" value="ECO:0007669"/>
    <property type="project" value="TreeGrafter"/>
</dbReference>
<evidence type="ECO:0000259" key="11">
    <source>
        <dbReference type="Pfam" id="PF17297"/>
    </source>
</evidence>
<dbReference type="GO" id="GO:0071333">
    <property type="term" value="P:cellular response to glucose stimulus"/>
    <property type="evidence" value="ECO:0007669"/>
    <property type="project" value="TreeGrafter"/>
</dbReference>
<proteinExistence type="inferred from homology"/>
<dbReference type="GO" id="GO:0033993">
    <property type="term" value="P:response to lipid"/>
    <property type="evidence" value="ECO:0007669"/>
    <property type="project" value="TreeGrafter"/>
</dbReference>
<reference evidence="12" key="1">
    <citation type="journal article" date="2020" name="mSystems">
        <title>Genome- and Community-Level Interaction Insights into Carbon Utilization and Element Cycling Functions of Hydrothermarchaeota in Hydrothermal Sediment.</title>
        <authorList>
            <person name="Zhou Z."/>
            <person name="Liu Y."/>
            <person name="Xu W."/>
            <person name="Pan J."/>
            <person name="Luo Z.H."/>
            <person name="Li M."/>
        </authorList>
    </citation>
    <scope>NUCLEOTIDE SEQUENCE [LARGE SCALE GENOMIC DNA]</scope>
    <source>
        <strain evidence="12">HyVt-329</strain>
    </source>
</reference>
<comment type="similarity">
    <text evidence="2">Belongs to the phosphoenolpyruvate carboxykinase [GTP] family.</text>
</comment>
<evidence type="ECO:0000256" key="6">
    <source>
        <dbReference type="ARBA" id="ARBA00022793"/>
    </source>
</evidence>
<dbReference type="SUPFAM" id="SSF68923">
    <property type="entry name" value="PEP carboxykinase N-terminal domain"/>
    <property type="match status" value="1"/>
</dbReference>
<dbReference type="InterPro" id="IPR008209">
    <property type="entry name" value="PEP_carboxykinase_GTP"/>
</dbReference>
<dbReference type="AlphaFoldDB" id="A0A7C1RKH1"/>
<evidence type="ECO:0000259" key="10">
    <source>
        <dbReference type="Pfam" id="PF00821"/>
    </source>
</evidence>
<evidence type="ECO:0000256" key="9">
    <source>
        <dbReference type="ARBA" id="ARBA00023239"/>
    </source>
</evidence>
<dbReference type="GO" id="GO:0005829">
    <property type="term" value="C:cytosol"/>
    <property type="evidence" value="ECO:0007669"/>
    <property type="project" value="TreeGrafter"/>
</dbReference>
<dbReference type="Gene3D" id="3.90.228.20">
    <property type="match status" value="2"/>
</dbReference>
<feature type="domain" description="Phosphoenolpyruvate carboxykinase GTP-utilising N-terminal" evidence="11">
    <location>
        <begin position="2"/>
        <end position="123"/>
    </location>
</feature>
<keyword evidence="4" id="KW-0479">Metal-binding</keyword>
<evidence type="ECO:0000256" key="4">
    <source>
        <dbReference type="ARBA" id="ARBA00022723"/>
    </source>
</evidence>
<dbReference type="EC" id="4.1.1.32" evidence="3"/>
<dbReference type="PANTHER" id="PTHR11561:SF0">
    <property type="entry name" value="PHOSPHOENOLPYRUVATE CARBOXYKINASE [GTP]-RELATED"/>
    <property type="match status" value="1"/>
</dbReference>
<dbReference type="PROSITE" id="PS00505">
    <property type="entry name" value="PEPCK_GTP"/>
    <property type="match status" value="1"/>
</dbReference>
<name>A0A7C1RKH1_UNCAE</name>
<dbReference type="InterPro" id="IPR008210">
    <property type="entry name" value="PEP_carboxykinase_N"/>
</dbReference>
<keyword evidence="6" id="KW-0210">Decarboxylase</keyword>
<dbReference type="GO" id="GO:0006094">
    <property type="term" value="P:gluconeogenesis"/>
    <property type="evidence" value="ECO:0007669"/>
    <property type="project" value="InterPro"/>
</dbReference>
<dbReference type="Pfam" id="PF00821">
    <property type="entry name" value="PEPCK_GTP"/>
    <property type="match status" value="1"/>
</dbReference>
<keyword evidence="8" id="KW-0464">Manganese</keyword>
<evidence type="ECO:0000313" key="12">
    <source>
        <dbReference type="EMBL" id="HDZ49847.1"/>
    </source>
</evidence>
<evidence type="ECO:0000256" key="3">
    <source>
        <dbReference type="ARBA" id="ARBA00012306"/>
    </source>
</evidence>
<comment type="caution">
    <text evidence="12">The sequence shown here is derived from an EMBL/GenBank/DDBJ whole genome shotgun (WGS) entry which is preliminary data.</text>
</comment>
<evidence type="ECO:0000256" key="7">
    <source>
        <dbReference type="ARBA" id="ARBA00023134"/>
    </source>
</evidence>
<protein>
    <recommendedName>
        <fullName evidence="3">phosphoenolpyruvate carboxykinase (GTP)</fullName>
        <ecNumber evidence="3">4.1.1.32</ecNumber>
    </recommendedName>
</protein>
<dbReference type="GO" id="GO:0005525">
    <property type="term" value="F:GTP binding"/>
    <property type="evidence" value="ECO:0007669"/>
    <property type="project" value="UniProtKB-KW"/>
</dbReference>
<evidence type="ECO:0000256" key="8">
    <source>
        <dbReference type="ARBA" id="ARBA00023211"/>
    </source>
</evidence>
<evidence type="ECO:0000256" key="2">
    <source>
        <dbReference type="ARBA" id="ARBA00005796"/>
    </source>
</evidence>
<dbReference type="Gene3D" id="3.40.449.10">
    <property type="entry name" value="Phosphoenolpyruvate Carboxykinase, domain 1"/>
    <property type="match status" value="1"/>
</dbReference>
<dbReference type="SUPFAM" id="SSF53795">
    <property type="entry name" value="PEP carboxykinase-like"/>
    <property type="match status" value="1"/>
</dbReference>
<dbReference type="GO" id="GO:0004613">
    <property type="term" value="F:phosphoenolpyruvate carboxykinase (GTP) activity"/>
    <property type="evidence" value="ECO:0007669"/>
    <property type="project" value="UniProtKB-EC"/>
</dbReference>
<dbReference type="EMBL" id="DRFT01000093">
    <property type="protein sequence ID" value="HDZ49847.1"/>
    <property type="molecule type" value="Genomic_DNA"/>
</dbReference>
<comment type="cofactor">
    <cofactor evidence="1">
        <name>Mn(2+)</name>
        <dbReference type="ChEBI" id="CHEBI:29035"/>
    </cofactor>
</comment>
<sequence>IHKCLKNIMEGKEVYICFFCLGPTNSRFSIPCVQITDSSYVAHSEGILYRSGYEEFRRMQGSKDYFRFVHSAGVLEKGVSKNVSQRRVYIDIEDDIVFSANTQYGGNTIGLKKLAMRSAIRKASREGWLTEHMFIMGISGPGRRVTYLMGAFPSACGKTSTSMLEGEIIVGDDIAYLRKIDGRIRAVNAECGIFGIIRDVNSKDDPLIWEVLHSPGQVIFSNILVREDETAYWLGKDGEIPQRGTNYSGEWSMGKKDSTGEEISASHKNARYTIGLRGLKNCDPRLDDPDGVEVGGIIYGGRDSDTSVPVEESFDWEHGILSKGATLESETTSATLGQEGVRTFNLMSNLDFLPIPLGEYIKINLAFGRTVKKPPLIFSANYFLKNKKREYITGMKDKHIWLKWMELRIHNDVDAVKTPSGYIPGYEDLKRLFKEVLGKDYRKESYIEQFTLRIPENIEKMERIAKIYQTKVPDTPDILFKVLAEQKERLEKLRKERGDYVSPAELG</sequence>
<dbReference type="Proteomes" id="UP000885667">
    <property type="component" value="Unassembled WGS sequence"/>
</dbReference>
<dbReference type="GO" id="GO:0006107">
    <property type="term" value="P:oxaloacetate metabolic process"/>
    <property type="evidence" value="ECO:0007669"/>
    <property type="project" value="TreeGrafter"/>
</dbReference>
<dbReference type="InterPro" id="IPR013035">
    <property type="entry name" value="PEP_carboxykinase_C"/>
</dbReference>
<organism evidence="12">
    <name type="scientific">Aerophobetes bacterium</name>
    <dbReference type="NCBI Taxonomy" id="2030807"/>
    <lineage>
        <taxon>Bacteria</taxon>
        <taxon>Candidatus Aerophobota</taxon>
    </lineage>
</organism>
<gene>
    <name evidence="12" type="ORF">ENH69_01350</name>
</gene>
<dbReference type="InterPro" id="IPR035077">
    <property type="entry name" value="PEP_carboxykinase_GTP_C"/>
</dbReference>
<dbReference type="InterPro" id="IPR035078">
    <property type="entry name" value="PEP_carboxykinase_GTP_N"/>
</dbReference>
<evidence type="ECO:0000256" key="1">
    <source>
        <dbReference type="ARBA" id="ARBA00001936"/>
    </source>
</evidence>
<dbReference type="GO" id="GO:0046327">
    <property type="term" value="P:glycerol biosynthetic process from pyruvate"/>
    <property type="evidence" value="ECO:0007669"/>
    <property type="project" value="TreeGrafter"/>
</dbReference>
<accession>A0A7C1RKH1</accession>
<dbReference type="Pfam" id="PF17297">
    <property type="entry name" value="PEPCK_N"/>
    <property type="match status" value="1"/>
</dbReference>
<dbReference type="GO" id="GO:0042594">
    <property type="term" value="P:response to starvation"/>
    <property type="evidence" value="ECO:0007669"/>
    <property type="project" value="TreeGrafter"/>
</dbReference>
<dbReference type="PANTHER" id="PTHR11561">
    <property type="entry name" value="PHOSPHOENOLPYRUVATE CARBOXYKINASE"/>
    <property type="match status" value="1"/>
</dbReference>
<keyword evidence="7" id="KW-0342">GTP-binding</keyword>
<dbReference type="GO" id="GO:0019543">
    <property type="term" value="P:propionate catabolic process"/>
    <property type="evidence" value="ECO:0007669"/>
    <property type="project" value="TreeGrafter"/>
</dbReference>
<keyword evidence="9 12" id="KW-0456">Lyase</keyword>
<feature type="non-terminal residue" evidence="12">
    <location>
        <position position="1"/>
    </location>
</feature>
<dbReference type="NCBIfam" id="NF003253">
    <property type="entry name" value="PRK04210.1"/>
    <property type="match status" value="1"/>
</dbReference>
<feature type="domain" description="Phosphoenolpyruvate carboxykinase C-terminal P-loop" evidence="10">
    <location>
        <begin position="128"/>
        <end position="489"/>
    </location>
</feature>
<dbReference type="InterPro" id="IPR018091">
    <property type="entry name" value="PEP_carboxykin_GTP_CS"/>
</dbReference>